<gene>
    <name evidence="2" type="ORF">GCM10010842_30730</name>
</gene>
<protein>
    <submittedName>
        <fullName evidence="2">Uncharacterized protein</fullName>
    </submittedName>
</protein>
<keyword evidence="3" id="KW-1185">Reference proteome</keyword>
<evidence type="ECO:0000313" key="2">
    <source>
        <dbReference type="EMBL" id="GGN43343.1"/>
    </source>
</evidence>
<evidence type="ECO:0000313" key="3">
    <source>
        <dbReference type="Proteomes" id="UP000645517"/>
    </source>
</evidence>
<proteinExistence type="predicted"/>
<dbReference type="EMBL" id="BMOR01000018">
    <property type="protein sequence ID" value="GGN43343.1"/>
    <property type="molecule type" value="Genomic_DNA"/>
</dbReference>
<feature type="region of interest" description="Disordered" evidence="1">
    <location>
        <begin position="1"/>
        <end position="24"/>
    </location>
</feature>
<dbReference type="Proteomes" id="UP000645517">
    <property type="component" value="Unassembled WGS sequence"/>
</dbReference>
<comment type="caution">
    <text evidence="2">The sequence shown here is derived from an EMBL/GenBank/DDBJ whole genome shotgun (WGS) entry which is preliminary data.</text>
</comment>
<sequence length="72" mass="7983">MTSLNRPDYWTADVEPPALHSSAGRVKPGHVLMSIDANVTLPECQMSIVDRLHLQDHVDANVQSFASPDERD</sequence>
<reference evidence="3" key="1">
    <citation type="journal article" date="2019" name="Int. J. Syst. Evol. Microbiol.">
        <title>The Global Catalogue of Microorganisms (GCM) 10K type strain sequencing project: providing services to taxonomists for standard genome sequencing and annotation.</title>
        <authorList>
            <consortium name="The Broad Institute Genomics Platform"/>
            <consortium name="The Broad Institute Genome Sequencing Center for Infectious Disease"/>
            <person name="Wu L."/>
            <person name="Ma J."/>
        </authorList>
    </citation>
    <scope>NUCLEOTIDE SEQUENCE [LARGE SCALE GENOMIC DNA]</scope>
    <source>
        <strain evidence="3">JCM 16918</strain>
    </source>
</reference>
<name>A0ABQ2JCP7_9DEIO</name>
<accession>A0ABQ2JCP7</accession>
<organism evidence="2 3">
    <name type="scientific">Deinococcus daejeonensis</name>
    <dbReference type="NCBI Taxonomy" id="1007098"/>
    <lineage>
        <taxon>Bacteria</taxon>
        <taxon>Thermotogati</taxon>
        <taxon>Deinococcota</taxon>
        <taxon>Deinococci</taxon>
        <taxon>Deinococcales</taxon>
        <taxon>Deinococcaceae</taxon>
        <taxon>Deinococcus</taxon>
    </lineage>
</organism>
<evidence type="ECO:0000256" key="1">
    <source>
        <dbReference type="SAM" id="MobiDB-lite"/>
    </source>
</evidence>